<dbReference type="InterPro" id="IPR055140">
    <property type="entry name" value="Thiolase_C_2"/>
</dbReference>
<sequence length="385" mass="40415">MRPVAIVGCGQTHHARRRADVSQAGLVREAVDRALADAALTIADIDSVVVCSGPVLFAAVNQPEKWMVDACGGRGKPVMRITSGGGTGFAGALAGLHQVASGFADRVLVVAYDKLSEGELQYSISTLYDPFWGREFAVGIMGFSAAYWRARMDALGHTEEAAAMVSVKNHANAMRNPYAHVRREVTVEDVLSSRPLAWPIKLLDCPPISDGAAAVVLAGAGTAEKITATPAWIKGMAYYCEADNGPTRTLLQSEPLQLAAARVYQQAAITNPRRQFDVVELQEPYTCFELSYYEGLGLCREGDAAQLIASGATQMDGDIPVNPSGGSMGANPIGAVGLVRLIEAALQVTGKAGDHQVPGARLGLVQSGGGWANLRGVAVVGAEKG</sequence>
<reference evidence="2 3" key="1">
    <citation type="journal article" date="2018" name="J. Microbiol.">
        <title>Baekduia soli gen. nov., sp. nov., a novel bacterium isolated from the soil of Baekdu Mountain and proposal of a novel family name, Baekduiaceae fam. nov.</title>
        <authorList>
            <person name="An D.S."/>
            <person name="Siddiqi M.Z."/>
            <person name="Kim K.H."/>
            <person name="Yu H.S."/>
            <person name="Im W.T."/>
        </authorList>
    </citation>
    <scope>NUCLEOTIDE SEQUENCE [LARGE SCALE GENOMIC DNA]</scope>
    <source>
        <strain evidence="2 3">BR7-21</strain>
    </source>
</reference>
<dbReference type="EMBL" id="CP042430">
    <property type="protein sequence ID" value="QEC46497.1"/>
    <property type="molecule type" value="Genomic_DNA"/>
</dbReference>
<keyword evidence="2" id="KW-0012">Acyltransferase</keyword>
<protein>
    <submittedName>
        <fullName evidence="2">Propanoyl-CoA acyltransferase</fullName>
    </submittedName>
</protein>
<dbReference type="Pfam" id="PF22691">
    <property type="entry name" value="Thiolase_C_1"/>
    <property type="match status" value="1"/>
</dbReference>
<dbReference type="PANTHER" id="PTHR42870">
    <property type="entry name" value="ACETYL-COA C-ACETYLTRANSFERASE"/>
    <property type="match status" value="1"/>
</dbReference>
<evidence type="ECO:0000259" key="1">
    <source>
        <dbReference type="Pfam" id="PF22691"/>
    </source>
</evidence>
<dbReference type="SUPFAM" id="SSF53901">
    <property type="entry name" value="Thiolase-like"/>
    <property type="match status" value="2"/>
</dbReference>
<keyword evidence="2" id="KW-0808">Transferase</keyword>
<dbReference type="CDD" id="cd00829">
    <property type="entry name" value="SCP-x_thiolase"/>
    <property type="match status" value="1"/>
</dbReference>
<dbReference type="AlphaFoldDB" id="A0A5B8U0H9"/>
<dbReference type="RefSeq" id="WP_146915765.1">
    <property type="nucleotide sequence ID" value="NZ_CP042430.1"/>
</dbReference>
<dbReference type="InterPro" id="IPR002155">
    <property type="entry name" value="Thiolase"/>
</dbReference>
<dbReference type="PANTHER" id="PTHR42870:SF7">
    <property type="entry name" value="ACETYL-COA C-ACETYLTRANSFERASE (ACETOACETYL-COA THIOLASE) (ACAB-3)"/>
    <property type="match status" value="1"/>
</dbReference>
<gene>
    <name evidence="2" type="ORF">FSW04_02150</name>
</gene>
<dbReference type="PIRSF" id="PIRSF000429">
    <property type="entry name" value="Ac-CoA_Ac_transf"/>
    <property type="match status" value="1"/>
</dbReference>
<name>A0A5B8U0H9_9ACTN</name>
<keyword evidence="3" id="KW-1185">Reference proteome</keyword>
<dbReference type="Proteomes" id="UP000321805">
    <property type="component" value="Chromosome"/>
</dbReference>
<accession>A0A5B8U0H9</accession>
<organism evidence="2 3">
    <name type="scientific">Baekduia soli</name>
    <dbReference type="NCBI Taxonomy" id="496014"/>
    <lineage>
        <taxon>Bacteria</taxon>
        <taxon>Bacillati</taxon>
        <taxon>Actinomycetota</taxon>
        <taxon>Thermoleophilia</taxon>
        <taxon>Solirubrobacterales</taxon>
        <taxon>Baekduiaceae</taxon>
        <taxon>Baekduia</taxon>
    </lineage>
</organism>
<evidence type="ECO:0000313" key="3">
    <source>
        <dbReference type="Proteomes" id="UP000321805"/>
    </source>
</evidence>
<evidence type="ECO:0000313" key="2">
    <source>
        <dbReference type="EMBL" id="QEC46497.1"/>
    </source>
</evidence>
<feature type="domain" description="Thiolase C-terminal" evidence="1">
    <location>
        <begin position="253"/>
        <end position="381"/>
    </location>
</feature>
<dbReference type="InterPro" id="IPR016039">
    <property type="entry name" value="Thiolase-like"/>
</dbReference>
<dbReference type="KEGG" id="bsol:FSW04_02150"/>
<dbReference type="Gene3D" id="3.40.47.10">
    <property type="match status" value="1"/>
</dbReference>
<dbReference type="GO" id="GO:0016747">
    <property type="term" value="F:acyltransferase activity, transferring groups other than amino-acyl groups"/>
    <property type="evidence" value="ECO:0007669"/>
    <property type="project" value="InterPro"/>
</dbReference>
<dbReference type="OrthoDB" id="9785768at2"/>
<proteinExistence type="predicted"/>